<evidence type="ECO:0000313" key="2">
    <source>
        <dbReference type="EMBL" id="QEG79324.1"/>
    </source>
</evidence>
<dbReference type="GO" id="GO:0003677">
    <property type="term" value="F:DNA binding"/>
    <property type="evidence" value="ECO:0007669"/>
    <property type="project" value="InterPro"/>
</dbReference>
<dbReference type="KEGG" id="barn:D1092_09260"/>
<evidence type="ECO:0000259" key="1">
    <source>
        <dbReference type="PROSITE" id="PS50943"/>
    </source>
</evidence>
<protein>
    <submittedName>
        <fullName evidence="2">Helix-turn-helix transcriptional regulator</fullName>
    </submittedName>
</protein>
<dbReference type="PROSITE" id="PS50943">
    <property type="entry name" value="HTH_CROC1"/>
    <property type="match status" value="1"/>
</dbReference>
<gene>
    <name evidence="2" type="ORF">D1092_09260</name>
</gene>
<keyword evidence="2" id="KW-0614">Plasmid</keyword>
<dbReference type="SUPFAM" id="SSF47413">
    <property type="entry name" value="lambda repressor-like DNA-binding domains"/>
    <property type="match status" value="1"/>
</dbReference>
<dbReference type="InterPro" id="IPR010982">
    <property type="entry name" value="Lambda_DNA-bd_dom_sf"/>
</dbReference>
<dbReference type="Proteomes" id="UP000321311">
    <property type="component" value="Plasmid pOE11-1"/>
</dbReference>
<accession>A0A5B9RIG3</accession>
<dbReference type="EMBL" id="CP042965">
    <property type="protein sequence ID" value="QEG79324.1"/>
    <property type="molecule type" value="Genomic_DNA"/>
</dbReference>
<organism evidence="2 3">
    <name type="scientific">Bartonella krasnovii</name>
    <dbReference type="NCBI Taxonomy" id="2267275"/>
    <lineage>
        <taxon>Bacteria</taxon>
        <taxon>Pseudomonadati</taxon>
        <taxon>Pseudomonadota</taxon>
        <taxon>Alphaproteobacteria</taxon>
        <taxon>Hyphomicrobiales</taxon>
        <taxon>Bartonellaceae</taxon>
        <taxon>Bartonella</taxon>
    </lineage>
</organism>
<sequence length="118" mass="13662">MQTKNQHLNDVSVGKKIRLRREMLKISQKQLGDLLGVTFQQIQKYEKATNRIGAGRLQEIADILDVDISFFYTDISPKKKFSYPNDEGISSKEEYFLLKGFRQLNPKKKRAILSLIAE</sequence>
<dbReference type="InterPro" id="IPR001387">
    <property type="entry name" value="Cro/C1-type_HTH"/>
</dbReference>
<dbReference type="SMART" id="SM00530">
    <property type="entry name" value="HTH_XRE"/>
    <property type="match status" value="1"/>
</dbReference>
<dbReference type="Pfam" id="PF01381">
    <property type="entry name" value="HTH_3"/>
    <property type="match status" value="1"/>
</dbReference>
<dbReference type="CDD" id="cd00093">
    <property type="entry name" value="HTH_XRE"/>
    <property type="match status" value="1"/>
</dbReference>
<dbReference type="GeneID" id="71062305"/>
<dbReference type="RefSeq" id="WP_151030305.1">
    <property type="nucleotide sequence ID" value="NZ_CP042965.1"/>
</dbReference>
<evidence type="ECO:0000313" key="3">
    <source>
        <dbReference type="Proteomes" id="UP000321311"/>
    </source>
</evidence>
<geneLocation type="plasmid" evidence="3">
    <name>poe11-1</name>
</geneLocation>
<dbReference type="OrthoDB" id="9797172at2"/>
<proteinExistence type="predicted"/>
<dbReference type="AlphaFoldDB" id="A0A5B9RIG3"/>
<dbReference type="Gene3D" id="1.10.260.40">
    <property type="entry name" value="lambda repressor-like DNA-binding domains"/>
    <property type="match status" value="1"/>
</dbReference>
<name>A0A5B9RIG3_9HYPH</name>
<reference evidence="3" key="1">
    <citation type="submission" date="2019-07" db="EMBL/GenBank/DDBJ databases">
        <title>Bartonella kosoyii sp. nov. and Bartonella krasnovii sp. nov., two novel members of the Bartonella elizabethae complex sensu lato, isolated from black rats and wild desert rodent-fleas.</title>
        <authorList>
            <person name="Gutierrez R."/>
            <person name="Shalit T."/>
            <person name="Markus B."/>
            <person name="Yuan C."/>
            <person name="Nachum-Biala Y."/>
            <person name="Elad D."/>
            <person name="Harrus S."/>
        </authorList>
    </citation>
    <scope>NUCLEOTIDE SEQUENCE [LARGE SCALE GENOMIC DNA]</scope>
    <source>
        <strain evidence="3">OE 1-1</strain>
        <plasmid evidence="3">poe11-1</plasmid>
    </source>
</reference>
<feature type="domain" description="HTH cro/C1-type" evidence="1">
    <location>
        <begin position="17"/>
        <end position="71"/>
    </location>
</feature>